<dbReference type="GO" id="GO:0016491">
    <property type="term" value="F:oxidoreductase activity"/>
    <property type="evidence" value="ECO:0007669"/>
    <property type="project" value="UniProtKB-KW"/>
</dbReference>
<dbReference type="PANTHER" id="PTHR43157">
    <property type="entry name" value="PHOSPHATIDYLINOSITOL-GLYCAN BIOSYNTHESIS CLASS F PROTEIN-RELATED"/>
    <property type="match status" value="1"/>
</dbReference>
<dbReference type="SUPFAM" id="SSF51735">
    <property type="entry name" value="NAD(P)-binding Rossmann-fold domains"/>
    <property type="match status" value="1"/>
</dbReference>
<dbReference type="EMBL" id="LUCM01008664">
    <property type="protein sequence ID" value="KAA0188087.1"/>
    <property type="molecule type" value="Genomic_DNA"/>
</dbReference>
<evidence type="ECO:0000313" key="2">
    <source>
        <dbReference type="EMBL" id="KAA0188087.1"/>
    </source>
</evidence>
<protein>
    <submittedName>
        <fullName evidence="2">Uncharacterized protein</fullName>
    </submittedName>
</protein>
<name>A0A8E0RQH7_9TREM</name>
<comment type="caution">
    <text evidence="2">The sequence shown here is derived from an EMBL/GenBank/DDBJ whole genome shotgun (WGS) entry which is preliminary data.</text>
</comment>
<sequence>MSDTNGFPIKRCTNIKRLDGKTAVVTGANAEIGFHKAGELARREALVIMACRNKNRTEAAKTKLLSLFGKDKVDWMKTGMADPCVVESVTPIKADQVMDIDFLK</sequence>
<gene>
    <name evidence="2" type="ORF">FBUS_09460</name>
</gene>
<dbReference type="AlphaFoldDB" id="A0A8E0RQH7"/>
<evidence type="ECO:0000313" key="3">
    <source>
        <dbReference type="Proteomes" id="UP000728185"/>
    </source>
</evidence>
<proteinExistence type="predicted"/>
<dbReference type="OrthoDB" id="6252355at2759"/>
<dbReference type="PANTHER" id="PTHR43157:SF31">
    <property type="entry name" value="PHOSPHATIDYLINOSITOL-GLYCAN BIOSYNTHESIS CLASS F PROTEIN"/>
    <property type="match status" value="1"/>
</dbReference>
<accession>A0A8E0RQH7</accession>
<keyword evidence="1" id="KW-0560">Oxidoreductase</keyword>
<dbReference type="Proteomes" id="UP000728185">
    <property type="component" value="Unassembled WGS sequence"/>
</dbReference>
<organism evidence="2 3">
    <name type="scientific">Fasciolopsis buskii</name>
    <dbReference type="NCBI Taxonomy" id="27845"/>
    <lineage>
        <taxon>Eukaryota</taxon>
        <taxon>Metazoa</taxon>
        <taxon>Spiralia</taxon>
        <taxon>Lophotrochozoa</taxon>
        <taxon>Platyhelminthes</taxon>
        <taxon>Trematoda</taxon>
        <taxon>Digenea</taxon>
        <taxon>Plagiorchiida</taxon>
        <taxon>Echinostomata</taxon>
        <taxon>Echinostomatoidea</taxon>
        <taxon>Fasciolidae</taxon>
        <taxon>Fasciolopsis</taxon>
    </lineage>
</organism>
<keyword evidence="3" id="KW-1185">Reference proteome</keyword>
<dbReference type="Gene3D" id="3.40.50.720">
    <property type="entry name" value="NAD(P)-binding Rossmann-like Domain"/>
    <property type="match status" value="1"/>
</dbReference>
<dbReference type="InterPro" id="IPR036291">
    <property type="entry name" value="NAD(P)-bd_dom_sf"/>
</dbReference>
<reference evidence="2" key="1">
    <citation type="submission" date="2019-05" db="EMBL/GenBank/DDBJ databases">
        <title>Annotation for the trematode Fasciolopsis buski.</title>
        <authorList>
            <person name="Choi Y.-J."/>
        </authorList>
    </citation>
    <scope>NUCLEOTIDE SEQUENCE</scope>
    <source>
        <strain evidence="2">HT</strain>
        <tissue evidence="2">Whole worm</tissue>
    </source>
</reference>
<evidence type="ECO:0000256" key="1">
    <source>
        <dbReference type="ARBA" id="ARBA00023002"/>
    </source>
</evidence>